<organism evidence="1 2">
    <name type="scientific">Phialemonium atrogriseum</name>
    <dbReference type="NCBI Taxonomy" id="1093897"/>
    <lineage>
        <taxon>Eukaryota</taxon>
        <taxon>Fungi</taxon>
        <taxon>Dikarya</taxon>
        <taxon>Ascomycota</taxon>
        <taxon>Pezizomycotina</taxon>
        <taxon>Sordariomycetes</taxon>
        <taxon>Sordariomycetidae</taxon>
        <taxon>Cephalothecales</taxon>
        <taxon>Cephalothecaceae</taxon>
        <taxon>Phialemonium</taxon>
    </lineage>
</organism>
<proteinExistence type="predicted"/>
<dbReference type="AlphaFoldDB" id="A0AAJ0BTX0"/>
<evidence type="ECO:0000313" key="1">
    <source>
        <dbReference type="EMBL" id="KAK1764146.1"/>
    </source>
</evidence>
<dbReference type="Proteomes" id="UP001244011">
    <property type="component" value="Unassembled WGS sequence"/>
</dbReference>
<gene>
    <name evidence="1" type="ORF">QBC33DRAFT_209266</name>
</gene>
<dbReference type="EMBL" id="MU839022">
    <property type="protein sequence ID" value="KAK1764146.1"/>
    <property type="molecule type" value="Genomic_DNA"/>
</dbReference>
<dbReference type="GeneID" id="85305829"/>
<evidence type="ECO:0000313" key="2">
    <source>
        <dbReference type="Proteomes" id="UP001244011"/>
    </source>
</evidence>
<keyword evidence="2" id="KW-1185">Reference proteome</keyword>
<accession>A0AAJ0BTX0</accession>
<comment type="caution">
    <text evidence="1">The sequence shown here is derived from an EMBL/GenBank/DDBJ whole genome shotgun (WGS) entry which is preliminary data.</text>
</comment>
<protein>
    <submittedName>
        <fullName evidence="1">Uncharacterized protein</fullName>
    </submittedName>
</protein>
<name>A0AAJ0BTX0_9PEZI</name>
<dbReference type="RefSeq" id="XP_060280359.1">
    <property type="nucleotide sequence ID" value="XM_060422642.1"/>
</dbReference>
<reference evidence="1" key="1">
    <citation type="submission" date="2023-06" db="EMBL/GenBank/DDBJ databases">
        <title>Genome-scale phylogeny and comparative genomics of the fungal order Sordariales.</title>
        <authorList>
            <consortium name="Lawrence Berkeley National Laboratory"/>
            <person name="Hensen N."/>
            <person name="Bonometti L."/>
            <person name="Westerberg I."/>
            <person name="Brannstrom I.O."/>
            <person name="Guillou S."/>
            <person name="Cros-Aarteil S."/>
            <person name="Calhoun S."/>
            <person name="Haridas S."/>
            <person name="Kuo A."/>
            <person name="Mondo S."/>
            <person name="Pangilinan J."/>
            <person name="Riley R."/>
            <person name="Labutti K."/>
            <person name="Andreopoulos B."/>
            <person name="Lipzen A."/>
            <person name="Chen C."/>
            <person name="Yanf M."/>
            <person name="Daum C."/>
            <person name="Ng V."/>
            <person name="Clum A."/>
            <person name="Steindorff A."/>
            <person name="Ohm R."/>
            <person name="Martin F."/>
            <person name="Silar P."/>
            <person name="Natvig D."/>
            <person name="Lalanne C."/>
            <person name="Gautier V."/>
            <person name="Ament-Velasquez S.L."/>
            <person name="Kruys A."/>
            <person name="Hutchinson M.I."/>
            <person name="Powell A.J."/>
            <person name="Barry K."/>
            <person name="Miller A.N."/>
            <person name="Grigoriev I.V."/>
            <person name="Debuchy R."/>
            <person name="Gladieux P."/>
            <person name="Thoren M.H."/>
            <person name="Johannesson H."/>
        </authorList>
    </citation>
    <scope>NUCLEOTIDE SEQUENCE</scope>
    <source>
        <strain evidence="1">8032-3</strain>
    </source>
</reference>
<sequence>MPLDWFRERGSSTLAYGPGKYSYPCSSFLVNSLHDPPASYDRRPCIPGACLRPSLLASLVLMMARCHFGLDEGLDKELACLGDDRVCLPDRAFLIACFSPLVLLDFQHRLSEPSGPDKTPSSFFSSEAVKCVLDRITPRLRGFIESMLPLGFKCVHLSTGRYVTARNSGLTAGCNRTCRLLVTSAGGACSCCDPLNPAACTALSSLASCLPVVYLPHLYTTRV</sequence>